<proteinExistence type="predicted"/>
<evidence type="ECO:0000256" key="1">
    <source>
        <dbReference type="ARBA" id="ARBA00001946"/>
    </source>
</evidence>
<dbReference type="GO" id="GO:0007165">
    <property type="term" value="P:signal transduction"/>
    <property type="evidence" value="ECO:0007669"/>
    <property type="project" value="InterPro"/>
</dbReference>
<dbReference type="Proteomes" id="UP000225706">
    <property type="component" value="Unassembled WGS sequence"/>
</dbReference>
<dbReference type="SUPFAM" id="SSF48403">
    <property type="entry name" value="Ankyrin repeat"/>
    <property type="match status" value="1"/>
</dbReference>
<feature type="region of interest" description="Disordered" evidence="7">
    <location>
        <begin position="362"/>
        <end position="426"/>
    </location>
</feature>
<reference evidence="12" key="1">
    <citation type="journal article" date="2017" name="bioRxiv">
        <title>Comparative analysis of the genomes of Stylophora pistillata and Acropora digitifera provides evidence for extensive differences between species of corals.</title>
        <authorList>
            <person name="Voolstra C.R."/>
            <person name="Li Y."/>
            <person name="Liew Y.J."/>
            <person name="Baumgarten S."/>
            <person name="Zoccola D."/>
            <person name="Flot J.-F."/>
            <person name="Tambutte S."/>
            <person name="Allemand D."/>
            <person name="Aranda M."/>
        </authorList>
    </citation>
    <scope>NUCLEOTIDE SEQUENCE [LARGE SCALE GENOMIC DNA]</scope>
</reference>
<evidence type="ECO:0000259" key="8">
    <source>
        <dbReference type="PROSITE" id="PS50017"/>
    </source>
</evidence>
<dbReference type="SMART" id="SM00248">
    <property type="entry name" value="ANK"/>
    <property type="match status" value="3"/>
</dbReference>
<dbReference type="Gene3D" id="1.10.533.10">
    <property type="entry name" value="Death Domain, Fas"/>
    <property type="match status" value="1"/>
</dbReference>
<dbReference type="Pfam" id="PF08477">
    <property type="entry name" value="Roc"/>
    <property type="match status" value="2"/>
</dbReference>
<dbReference type="PROSITE" id="PS50017">
    <property type="entry name" value="DEATH_DOMAIN"/>
    <property type="match status" value="1"/>
</dbReference>
<evidence type="ECO:0000256" key="3">
    <source>
        <dbReference type="ARBA" id="ARBA00022741"/>
    </source>
</evidence>
<feature type="domain" description="Death" evidence="8">
    <location>
        <begin position="1031"/>
        <end position="1110"/>
    </location>
</feature>
<dbReference type="Gene3D" id="3.40.50.300">
    <property type="entry name" value="P-loop containing nucleotide triphosphate hydrolases"/>
    <property type="match status" value="1"/>
</dbReference>
<dbReference type="SUPFAM" id="SSF47986">
    <property type="entry name" value="DEATH domain"/>
    <property type="match status" value="1"/>
</dbReference>
<comment type="cofactor">
    <cofactor evidence="1">
        <name>Mg(2+)</name>
        <dbReference type="ChEBI" id="CHEBI:18420"/>
    </cofactor>
</comment>
<dbReference type="PROSITE" id="PS50088">
    <property type="entry name" value="ANK_REPEAT"/>
    <property type="match status" value="1"/>
</dbReference>
<dbReference type="InterPro" id="IPR050776">
    <property type="entry name" value="Ank_Repeat/CDKN_Inhibitor"/>
</dbReference>
<dbReference type="PROSITE" id="PS00028">
    <property type="entry name" value="ZINC_FINGER_C2H2_1"/>
    <property type="match status" value="1"/>
</dbReference>
<dbReference type="PROSITE" id="PS50157">
    <property type="entry name" value="ZINC_FINGER_C2H2_2"/>
    <property type="match status" value="1"/>
</dbReference>
<evidence type="ECO:0000256" key="2">
    <source>
        <dbReference type="ARBA" id="ARBA00022737"/>
    </source>
</evidence>
<comment type="caution">
    <text evidence="11">The sequence shown here is derived from an EMBL/GenBank/DDBJ whole genome shotgun (WGS) entry which is preliminary data.</text>
</comment>
<keyword evidence="6" id="KW-0862">Zinc</keyword>
<gene>
    <name evidence="11" type="primary">Lrrk2</name>
    <name evidence="11" type="ORF">AWC38_SpisGene22332</name>
</gene>
<dbReference type="InterPro" id="IPR013087">
    <property type="entry name" value="Znf_C2H2_type"/>
</dbReference>
<feature type="domain" description="Roc" evidence="10">
    <location>
        <begin position="282"/>
        <end position="603"/>
    </location>
</feature>
<feature type="repeat" description="ANK" evidence="5">
    <location>
        <begin position="151"/>
        <end position="183"/>
    </location>
</feature>
<dbReference type="InterPro" id="IPR011029">
    <property type="entry name" value="DEATH-like_dom_sf"/>
</dbReference>
<dbReference type="InterPro" id="IPR002110">
    <property type="entry name" value="Ankyrin_rpt"/>
</dbReference>
<dbReference type="PANTHER" id="PTHR24201">
    <property type="entry name" value="ANK_REP_REGION DOMAIN-CONTAINING PROTEIN"/>
    <property type="match status" value="1"/>
</dbReference>
<feature type="compositionally biased region" description="Polar residues" evidence="7">
    <location>
        <begin position="403"/>
        <end position="426"/>
    </location>
</feature>
<dbReference type="InterPro" id="IPR000488">
    <property type="entry name" value="Death_dom"/>
</dbReference>
<keyword evidence="2" id="KW-0677">Repeat</keyword>
<evidence type="ECO:0000313" key="11">
    <source>
        <dbReference type="EMBL" id="PFX13579.1"/>
    </source>
</evidence>
<dbReference type="InterPro" id="IPR036770">
    <property type="entry name" value="Ankyrin_rpt-contain_sf"/>
</dbReference>
<protein>
    <submittedName>
        <fullName evidence="11">Leucine-rich repeat serine/threonine-protein kinase 2</fullName>
    </submittedName>
</protein>
<dbReference type="OrthoDB" id="5953486at2759"/>
<dbReference type="EMBL" id="LSMT01000942">
    <property type="protein sequence ID" value="PFX13579.1"/>
    <property type="molecule type" value="Genomic_DNA"/>
</dbReference>
<dbReference type="InterPro" id="IPR020859">
    <property type="entry name" value="ROC"/>
</dbReference>
<dbReference type="PANTHER" id="PTHR24201:SF15">
    <property type="entry name" value="ANKYRIN REPEAT DOMAIN-CONTAINING PROTEIN 66"/>
    <property type="match status" value="1"/>
</dbReference>
<feature type="compositionally biased region" description="Polar residues" evidence="7">
    <location>
        <begin position="369"/>
        <end position="378"/>
    </location>
</feature>
<sequence length="1121" mass="126512">MPFTDKGASCARAAHRCAKCNRRFKGKESVESFRQHLEKSLKHQTSKASVPESCGHCGRSFSSTRALLQHLQNSRHHLKDLHHAACTGNFQLVQKLMRTEAANWPGDSHLPSKPQTGYTPMHCAAFGGHDECLKIMLSWPDGDPNVVDPKDGRTPVHLAAWKGHGVCLKLLLGKGGELRRFDFRGKTPISLVRDPYCISLIIYHLAETEHGLDVEGSIELVWKSITGEISPMISTPIRELQDPCHSGVIGQSGNEEFSRGPYEVLARGELAVEIFNQALHDGKACISRMQLTVIGDVGVGKTSLVRSLSGEEFEEERKETHGIDTSMVEMTELDESWHAADPNKSQVDEILADKVCQEIQRSPGVGHPCNTQGNQLNRSDPRPSFQPRGQHSPCVRRLRSIEAPSTSGSISASDGDQTGLVTESLASPHSLARGEKSLREMPIDEIMRRLSLSSEASLDESKRKYAKISIWDFAGHSLYEAMHHVFLNRRSFYLTVLNLTRLCDLDSASQVLEEVHFWLNSIRVHAPHTTPVFLVGTHSGEVSEKDMATAEKTIYDKLVEKFGQQLVKSKENSFLFPVENTFGGKDPGAGALKKAIENEAARLRKMDEELPLLWLHFEEKILKCREEQEFPPCVRKPYLKQMLEEITSRSIDDREFGSILQFYHDSGVIILPEELIGPKTHHNDLNDVVVVNPQYLVDVMTCLHDISEHLNIDREHQSQWQTLQDHGVATIELLEYLWKDFKSPATELVAILEASGMLCPISSSTEDEDQEDGTTLVKDDENGPEIRKYIVPFHLKEKCLKGKWEKLCRKSWSGICTSDKVLMFDFHGFLPPALFHYFIVRTGSRSQSSNGMRPIIAKRMAIFSFGDSFFILTEMCQKHNQIRIKARYKNEKKLHELFYILKEIMTDICQRQFRFLKFRFGPTCPNPRCPGSSSEGTVLPVDTSSDESDNDDNDDAECGERESYVDFPTEGVRHHVICIDPAVASKPMWCNSTPVHEFEEIKQWLVKPQDTVSKVPEDSPCYSKPVEPCCLALVAKELAYKWKWLGRSLSVLDTVIETIQAENQAEEERAYQVLTRWSRKMGSVGTVHELMKAIQEVGDVPPLEAFDRHLGDRHVEAAKPY</sequence>
<feature type="compositionally biased region" description="Acidic residues" evidence="7">
    <location>
        <begin position="944"/>
        <end position="957"/>
    </location>
</feature>
<keyword evidence="4 5" id="KW-0040">ANK repeat</keyword>
<dbReference type="InterPro" id="IPR027417">
    <property type="entry name" value="P-loop_NTPase"/>
</dbReference>
<dbReference type="Pfam" id="PF00531">
    <property type="entry name" value="Death"/>
    <property type="match status" value="1"/>
</dbReference>
<dbReference type="CDD" id="cd01670">
    <property type="entry name" value="Death"/>
    <property type="match status" value="1"/>
</dbReference>
<keyword evidence="6" id="KW-0863">Zinc-finger</keyword>
<accession>A0A2B4R9U3</accession>
<feature type="region of interest" description="Disordered" evidence="7">
    <location>
        <begin position="929"/>
        <end position="959"/>
    </location>
</feature>
<evidence type="ECO:0000259" key="10">
    <source>
        <dbReference type="PROSITE" id="PS51424"/>
    </source>
</evidence>
<evidence type="ECO:0000256" key="7">
    <source>
        <dbReference type="SAM" id="MobiDB-lite"/>
    </source>
</evidence>
<organism evidence="11 12">
    <name type="scientific">Stylophora pistillata</name>
    <name type="common">Smooth cauliflower coral</name>
    <dbReference type="NCBI Taxonomy" id="50429"/>
    <lineage>
        <taxon>Eukaryota</taxon>
        <taxon>Metazoa</taxon>
        <taxon>Cnidaria</taxon>
        <taxon>Anthozoa</taxon>
        <taxon>Hexacorallia</taxon>
        <taxon>Scleractinia</taxon>
        <taxon>Astrocoeniina</taxon>
        <taxon>Pocilloporidae</taxon>
        <taxon>Stylophora</taxon>
    </lineage>
</organism>
<dbReference type="GO" id="GO:0008270">
    <property type="term" value="F:zinc ion binding"/>
    <property type="evidence" value="ECO:0007669"/>
    <property type="project" value="UniProtKB-KW"/>
</dbReference>
<keyword evidence="11" id="KW-0808">Transferase</keyword>
<evidence type="ECO:0000313" key="12">
    <source>
        <dbReference type="Proteomes" id="UP000225706"/>
    </source>
</evidence>
<evidence type="ECO:0000256" key="4">
    <source>
        <dbReference type="ARBA" id="ARBA00023043"/>
    </source>
</evidence>
<dbReference type="PROSITE" id="PS50297">
    <property type="entry name" value="ANK_REP_REGION"/>
    <property type="match status" value="1"/>
</dbReference>
<dbReference type="Gene3D" id="1.25.40.20">
    <property type="entry name" value="Ankyrin repeat-containing domain"/>
    <property type="match status" value="1"/>
</dbReference>
<evidence type="ECO:0000259" key="9">
    <source>
        <dbReference type="PROSITE" id="PS50157"/>
    </source>
</evidence>
<dbReference type="SUPFAM" id="SSF52540">
    <property type="entry name" value="P-loop containing nucleoside triphosphate hydrolases"/>
    <property type="match status" value="1"/>
</dbReference>
<dbReference type="GO" id="GO:0016301">
    <property type="term" value="F:kinase activity"/>
    <property type="evidence" value="ECO:0007669"/>
    <property type="project" value="UniProtKB-KW"/>
</dbReference>
<dbReference type="AlphaFoldDB" id="A0A2B4R9U3"/>
<keyword evidence="6" id="KW-0479">Metal-binding</keyword>
<feature type="domain" description="C2H2-type" evidence="9">
    <location>
        <begin position="52"/>
        <end position="76"/>
    </location>
</feature>
<keyword evidence="12" id="KW-1185">Reference proteome</keyword>
<dbReference type="Pfam" id="PF12796">
    <property type="entry name" value="Ank_2"/>
    <property type="match status" value="1"/>
</dbReference>
<evidence type="ECO:0000256" key="5">
    <source>
        <dbReference type="PROSITE-ProRule" id="PRU00023"/>
    </source>
</evidence>
<name>A0A2B4R9U3_STYPI</name>
<keyword evidence="11" id="KW-0418">Kinase</keyword>
<evidence type="ECO:0000256" key="6">
    <source>
        <dbReference type="PROSITE-ProRule" id="PRU00042"/>
    </source>
</evidence>
<keyword evidence="3" id="KW-0547">Nucleotide-binding</keyword>
<dbReference type="PROSITE" id="PS51424">
    <property type="entry name" value="ROC"/>
    <property type="match status" value="1"/>
</dbReference>
<dbReference type="GO" id="GO:0000166">
    <property type="term" value="F:nucleotide binding"/>
    <property type="evidence" value="ECO:0007669"/>
    <property type="project" value="UniProtKB-KW"/>
</dbReference>